<feature type="transmembrane region" description="Helical" evidence="10">
    <location>
        <begin position="236"/>
        <end position="252"/>
    </location>
</feature>
<evidence type="ECO:0000256" key="7">
    <source>
        <dbReference type="ARBA" id="ARBA00023065"/>
    </source>
</evidence>
<feature type="transmembrane region" description="Helical" evidence="10">
    <location>
        <begin position="306"/>
        <end position="325"/>
    </location>
</feature>
<dbReference type="Proteomes" id="UP000070400">
    <property type="component" value="Unassembled WGS sequence"/>
</dbReference>
<feature type="transmembrane region" description="Helical" evidence="10">
    <location>
        <begin position="105"/>
        <end position="127"/>
    </location>
</feature>
<dbReference type="GO" id="GO:1902600">
    <property type="term" value="P:proton transmembrane transport"/>
    <property type="evidence" value="ECO:0007669"/>
    <property type="project" value="InterPro"/>
</dbReference>
<accession>A0A133V7V3</accession>
<keyword evidence="5 10" id="KW-1133">Transmembrane helix</keyword>
<name>A0A133V7V3_9EURY</name>
<dbReference type="PANTHER" id="PTHR43562:SF3">
    <property type="entry name" value="SODIUM ION_PROTON EXCHANGER (EUROFUNG)"/>
    <property type="match status" value="1"/>
</dbReference>
<keyword evidence="2" id="KW-0813">Transport</keyword>
<feature type="transmembrane region" description="Helical" evidence="10">
    <location>
        <begin position="346"/>
        <end position="365"/>
    </location>
</feature>
<keyword evidence="13" id="KW-1185">Reference proteome</keyword>
<evidence type="ECO:0000256" key="6">
    <source>
        <dbReference type="ARBA" id="ARBA00023053"/>
    </source>
</evidence>
<evidence type="ECO:0000313" key="12">
    <source>
        <dbReference type="EMBL" id="KXB02502.1"/>
    </source>
</evidence>
<feature type="transmembrane region" description="Helical" evidence="10">
    <location>
        <begin position="283"/>
        <end position="300"/>
    </location>
</feature>
<dbReference type="EMBL" id="LHXX01000014">
    <property type="protein sequence ID" value="KXB02502.1"/>
    <property type="molecule type" value="Genomic_DNA"/>
</dbReference>
<feature type="transmembrane region" description="Helical" evidence="10">
    <location>
        <begin position="168"/>
        <end position="196"/>
    </location>
</feature>
<feature type="transmembrane region" description="Helical" evidence="10">
    <location>
        <begin position="133"/>
        <end position="156"/>
    </location>
</feature>
<feature type="transmembrane region" description="Helical" evidence="10">
    <location>
        <begin position="6"/>
        <end position="25"/>
    </location>
</feature>
<gene>
    <name evidence="12" type="ORF">AKJ43_01690</name>
</gene>
<dbReference type="InterPro" id="IPR006153">
    <property type="entry name" value="Cation/H_exchanger_TM"/>
</dbReference>
<dbReference type="GO" id="GO:0016020">
    <property type="term" value="C:membrane"/>
    <property type="evidence" value="ECO:0007669"/>
    <property type="project" value="UniProtKB-SubCell"/>
</dbReference>
<dbReference type="Gene3D" id="1.20.1530.20">
    <property type="match status" value="1"/>
</dbReference>
<reference evidence="12 13" key="1">
    <citation type="journal article" date="2016" name="Sci. Rep.">
        <title>Metabolic traits of an uncultured archaeal lineage -MSBL1- from brine pools of the Red Sea.</title>
        <authorList>
            <person name="Mwirichia R."/>
            <person name="Alam I."/>
            <person name="Rashid M."/>
            <person name="Vinu M."/>
            <person name="Ba-Alawi W."/>
            <person name="Anthony Kamau A."/>
            <person name="Kamanda Ngugi D."/>
            <person name="Goker M."/>
            <person name="Klenk H.P."/>
            <person name="Bajic V."/>
            <person name="Stingl U."/>
        </authorList>
    </citation>
    <scope>NUCLEOTIDE SEQUENCE [LARGE SCALE GENOMIC DNA]</scope>
    <source>
        <strain evidence="12">SCGC-AAA261D19</strain>
    </source>
</reference>
<dbReference type="InterPro" id="IPR038770">
    <property type="entry name" value="Na+/solute_symporter_sf"/>
</dbReference>
<feature type="transmembrane region" description="Helical" evidence="10">
    <location>
        <begin position="37"/>
        <end position="56"/>
    </location>
</feature>
<feature type="transmembrane region" description="Helical" evidence="10">
    <location>
        <begin position="258"/>
        <end position="276"/>
    </location>
</feature>
<dbReference type="GO" id="GO:0015297">
    <property type="term" value="F:antiporter activity"/>
    <property type="evidence" value="ECO:0007669"/>
    <property type="project" value="UniProtKB-KW"/>
</dbReference>
<evidence type="ECO:0000256" key="1">
    <source>
        <dbReference type="ARBA" id="ARBA00004141"/>
    </source>
</evidence>
<keyword evidence="7" id="KW-0406">Ion transport</keyword>
<feature type="transmembrane region" description="Helical" evidence="10">
    <location>
        <begin position="71"/>
        <end position="93"/>
    </location>
</feature>
<proteinExistence type="predicted"/>
<organism evidence="12 13">
    <name type="scientific">candidate division MSBL1 archaeon SCGC-AAA261D19</name>
    <dbReference type="NCBI Taxonomy" id="1698273"/>
    <lineage>
        <taxon>Archaea</taxon>
        <taxon>Methanobacteriati</taxon>
        <taxon>Methanobacteriota</taxon>
        <taxon>candidate division MSBL1</taxon>
    </lineage>
</organism>
<sequence length="415" mass="43686">MSLELEFVPALLIILIAAGAGRLLAEKTKQPPILGELVSGAVLGSFIGFSIPGGIIHEPLVSILTIANSELLFKIADIGVILLLFSTGLATNFEELKRLELASSVVAVSGVFVPFILGFFITIFLLPPTTSQLHLVAFFVGVSMVATSVGVSTGLLREFGILKERIGTLIIGTAVVDDVIGVILMTIFVGIAAGGGIVLGKILLIIILAAIFFTLSFTIGIRVFRKVSEKVELRRENLLLLGLIIAICFGIIAEKIKLGSIVGAFVAGLLVGQSHFSRKLRDHVSLFAGAFFIPVFFVTVGMQFELVALGSVGIFTSVLVIAAIAGKIIGCGFGAKAFNFDNKESLTVGLAMIPRAEVALILIKFGLEYGVVGPGIASAILAMAVITCIITSPLLSKVYESIKKSPEQSEKIDGS</sequence>
<protein>
    <recommendedName>
        <fullName evidence="11">Cation/H+ exchanger transmembrane domain-containing protein</fullName>
    </recommendedName>
</protein>
<dbReference type="Pfam" id="PF00999">
    <property type="entry name" value="Na_H_Exchanger"/>
    <property type="match status" value="1"/>
</dbReference>
<feature type="domain" description="Cation/H+ exchanger transmembrane" evidence="11">
    <location>
        <begin position="15"/>
        <end position="395"/>
    </location>
</feature>
<comment type="caution">
    <text evidence="12">The sequence shown here is derived from an EMBL/GenBank/DDBJ whole genome shotgun (WGS) entry which is preliminary data.</text>
</comment>
<dbReference type="PANTHER" id="PTHR43562">
    <property type="entry name" value="NAPA-TYPE SODIUM/HYDROGEN ANTIPORTER"/>
    <property type="match status" value="1"/>
</dbReference>
<evidence type="ECO:0000256" key="2">
    <source>
        <dbReference type="ARBA" id="ARBA00022448"/>
    </source>
</evidence>
<comment type="subcellular location">
    <subcellularLocation>
        <location evidence="1">Membrane</location>
        <topology evidence="1">Multi-pass membrane protein</topology>
    </subcellularLocation>
</comment>
<dbReference type="AlphaFoldDB" id="A0A133V7V3"/>
<feature type="transmembrane region" description="Helical" evidence="10">
    <location>
        <begin position="202"/>
        <end position="224"/>
    </location>
</feature>
<evidence type="ECO:0000256" key="10">
    <source>
        <dbReference type="SAM" id="Phobius"/>
    </source>
</evidence>
<evidence type="ECO:0000256" key="9">
    <source>
        <dbReference type="ARBA" id="ARBA00023201"/>
    </source>
</evidence>
<evidence type="ECO:0000313" key="13">
    <source>
        <dbReference type="Proteomes" id="UP000070400"/>
    </source>
</evidence>
<evidence type="ECO:0000256" key="5">
    <source>
        <dbReference type="ARBA" id="ARBA00022989"/>
    </source>
</evidence>
<evidence type="ECO:0000256" key="3">
    <source>
        <dbReference type="ARBA" id="ARBA00022449"/>
    </source>
</evidence>
<evidence type="ECO:0000256" key="4">
    <source>
        <dbReference type="ARBA" id="ARBA00022692"/>
    </source>
</evidence>
<feature type="transmembrane region" description="Helical" evidence="10">
    <location>
        <begin position="371"/>
        <end position="395"/>
    </location>
</feature>
<keyword evidence="4 10" id="KW-0812">Transmembrane</keyword>
<keyword evidence="6" id="KW-0915">Sodium</keyword>
<evidence type="ECO:0000256" key="8">
    <source>
        <dbReference type="ARBA" id="ARBA00023136"/>
    </source>
</evidence>
<keyword evidence="3" id="KW-0050">Antiport</keyword>
<evidence type="ECO:0000259" key="11">
    <source>
        <dbReference type="Pfam" id="PF00999"/>
    </source>
</evidence>
<keyword evidence="9" id="KW-0739">Sodium transport</keyword>
<keyword evidence="8 10" id="KW-0472">Membrane</keyword>
<dbReference type="GO" id="GO:0006814">
    <property type="term" value="P:sodium ion transport"/>
    <property type="evidence" value="ECO:0007669"/>
    <property type="project" value="UniProtKB-KW"/>
</dbReference>